<evidence type="ECO:0000259" key="1">
    <source>
        <dbReference type="Pfam" id="PF13395"/>
    </source>
</evidence>
<dbReference type="EMBL" id="BAAAGG010000005">
    <property type="protein sequence ID" value="GAA0757717.1"/>
    <property type="molecule type" value="Genomic_DNA"/>
</dbReference>
<name>A0ABP3VHY1_9FLAO</name>
<protein>
    <submittedName>
        <fullName evidence="2">HNH endonuclease domain-containing protein</fullName>
    </submittedName>
</protein>
<dbReference type="Proteomes" id="UP001500185">
    <property type="component" value="Unassembled WGS sequence"/>
</dbReference>
<organism evidence="2 3">
    <name type="scientific">Psychroflexus lacisalsi</name>
    <dbReference type="NCBI Taxonomy" id="503928"/>
    <lineage>
        <taxon>Bacteria</taxon>
        <taxon>Pseudomonadati</taxon>
        <taxon>Bacteroidota</taxon>
        <taxon>Flavobacteriia</taxon>
        <taxon>Flavobacteriales</taxon>
        <taxon>Flavobacteriaceae</taxon>
        <taxon>Psychroflexus</taxon>
    </lineage>
</organism>
<reference evidence="3" key="1">
    <citation type="journal article" date="2019" name="Int. J. Syst. Evol. Microbiol.">
        <title>The Global Catalogue of Microorganisms (GCM) 10K type strain sequencing project: providing services to taxonomists for standard genome sequencing and annotation.</title>
        <authorList>
            <consortium name="The Broad Institute Genomics Platform"/>
            <consortium name="The Broad Institute Genome Sequencing Center for Infectious Disease"/>
            <person name="Wu L."/>
            <person name="Ma J."/>
        </authorList>
    </citation>
    <scope>NUCLEOTIDE SEQUENCE [LARGE SCALE GENOMIC DNA]</scope>
    <source>
        <strain evidence="3">JCM 16231</strain>
    </source>
</reference>
<accession>A0ABP3VHY1</accession>
<dbReference type="Pfam" id="PF13395">
    <property type="entry name" value="HNH_4"/>
    <property type="match status" value="1"/>
</dbReference>
<keyword evidence="2" id="KW-0255">Endonuclease</keyword>
<feature type="domain" description="HNH nuclease" evidence="1">
    <location>
        <begin position="228"/>
        <end position="275"/>
    </location>
</feature>
<gene>
    <name evidence="2" type="ORF">GCM10009433_14230</name>
</gene>
<dbReference type="Gene3D" id="1.10.30.50">
    <property type="match status" value="1"/>
</dbReference>
<comment type="caution">
    <text evidence="2">The sequence shown here is derived from an EMBL/GenBank/DDBJ whole genome shotgun (WGS) entry which is preliminary data.</text>
</comment>
<keyword evidence="2" id="KW-0378">Hydrolase</keyword>
<keyword evidence="2" id="KW-0540">Nuclease</keyword>
<sequence length="345" mass="40957">MNQLPFSPDINNNALASIFNYTSATYKFYWFLAIVEEVERGNKEIQKDRLFARMISNAWYPVKYFRLSFGSQDHISQLINDFFNSTSIKVSDDKAEIRKCLIETKDITILKKLYHLDKNVPHKFLSPWFKGSKKSIYESSQLDFQNSIYHLFKNHIIVNDNWYDYIRLNAKVIKDFIYWNLALFIQARNPSTPDVINKLIKPAKRNSLTKQRNKFWNIYLEKRPETKCIFTNETLNPKNYHVDHFVPYSFVSHDLIWNLVPINSNFNTSKSNKLPLVKKYFDGFYKLQNDAIQVFGKSMPKNFKEEYLSVFPNFEDNEQINYSQYKDVISPLITVAHNNGFEYLN</sequence>
<dbReference type="RefSeq" id="WP_224453956.1">
    <property type="nucleotide sequence ID" value="NZ_BAAAGG010000005.1"/>
</dbReference>
<keyword evidence="3" id="KW-1185">Reference proteome</keyword>
<evidence type="ECO:0000313" key="2">
    <source>
        <dbReference type="EMBL" id="GAA0757717.1"/>
    </source>
</evidence>
<dbReference type="InterPro" id="IPR003615">
    <property type="entry name" value="HNH_nuc"/>
</dbReference>
<evidence type="ECO:0000313" key="3">
    <source>
        <dbReference type="Proteomes" id="UP001500185"/>
    </source>
</evidence>
<proteinExistence type="predicted"/>
<dbReference type="GO" id="GO:0004519">
    <property type="term" value="F:endonuclease activity"/>
    <property type="evidence" value="ECO:0007669"/>
    <property type="project" value="UniProtKB-KW"/>
</dbReference>